<keyword evidence="5" id="KW-1133">Transmembrane helix</keyword>
<dbReference type="SUPFAM" id="SSF49478">
    <property type="entry name" value="Cna protein B-type domain"/>
    <property type="match status" value="1"/>
</dbReference>
<comment type="caution">
    <text evidence="8">The sequence shown here is derived from an EMBL/GenBank/DDBJ whole genome shotgun (WGS) entry which is preliminary data.</text>
</comment>
<evidence type="ECO:0000259" key="7">
    <source>
        <dbReference type="Pfam" id="PF17802"/>
    </source>
</evidence>
<dbReference type="InterPro" id="IPR019931">
    <property type="entry name" value="LPXTG_anchor"/>
</dbReference>
<evidence type="ECO:0000259" key="6">
    <source>
        <dbReference type="Pfam" id="PF00746"/>
    </source>
</evidence>
<evidence type="ECO:0000256" key="2">
    <source>
        <dbReference type="ARBA" id="ARBA00022525"/>
    </source>
</evidence>
<dbReference type="Pfam" id="PF00746">
    <property type="entry name" value="Gram_pos_anchor"/>
    <property type="match status" value="1"/>
</dbReference>
<accession>A0A261G350</accession>
<feature type="domain" description="Gram-positive cocci surface proteins LPxTG" evidence="6">
    <location>
        <begin position="90"/>
        <end position="125"/>
    </location>
</feature>
<protein>
    <submittedName>
        <fullName evidence="8">Uncharacterized protein</fullName>
    </submittedName>
</protein>
<organism evidence="8 9">
    <name type="scientific">Bifidobacterium hapali</name>
    <dbReference type="NCBI Taxonomy" id="1630172"/>
    <lineage>
        <taxon>Bacteria</taxon>
        <taxon>Bacillati</taxon>
        <taxon>Actinomycetota</taxon>
        <taxon>Actinomycetes</taxon>
        <taxon>Bifidobacteriales</taxon>
        <taxon>Bifidobacteriaceae</taxon>
        <taxon>Bifidobacterium</taxon>
    </lineage>
</organism>
<proteinExistence type="predicted"/>
<evidence type="ECO:0000256" key="1">
    <source>
        <dbReference type="ARBA" id="ARBA00022512"/>
    </source>
</evidence>
<feature type="domain" description="SpaA-like prealbumin fold" evidence="7">
    <location>
        <begin position="14"/>
        <end position="70"/>
    </location>
</feature>
<dbReference type="NCBIfam" id="TIGR01167">
    <property type="entry name" value="LPXTG_anchor"/>
    <property type="match status" value="1"/>
</dbReference>
<evidence type="ECO:0000256" key="4">
    <source>
        <dbReference type="ARBA" id="ARBA00023088"/>
    </source>
</evidence>
<keyword evidence="5" id="KW-0472">Membrane</keyword>
<keyword evidence="4" id="KW-0572">Peptidoglycan-anchor</keyword>
<dbReference type="Pfam" id="PF17802">
    <property type="entry name" value="SpaA"/>
    <property type="match status" value="1"/>
</dbReference>
<dbReference type="InterPro" id="IPR041033">
    <property type="entry name" value="SpaA_PFL_dom_1"/>
</dbReference>
<keyword evidence="9" id="KW-1185">Reference proteome</keyword>
<keyword evidence="5" id="KW-0812">Transmembrane</keyword>
<name>A0A261G350_9BIFI</name>
<dbReference type="Gene3D" id="2.60.40.10">
    <property type="entry name" value="Immunoglobulins"/>
    <property type="match status" value="1"/>
</dbReference>
<dbReference type="Proteomes" id="UP000216074">
    <property type="component" value="Unassembled WGS sequence"/>
</dbReference>
<evidence type="ECO:0000256" key="5">
    <source>
        <dbReference type="SAM" id="Phobius"/>
    </source>
</evidence>
<dbReference type="InterPro" id="IPR013783">
    <property type="entry name" value="Ig-like_fold"/>
</dbReference>
<keyword evidence="2" id="KW-0964">Secreted</keyword>
<dbReference type="EMBL" id="MWWY01000012">
    <property type="protein sequence ID" value="OZG65613.1"/>
    <property type="molecule type" value="Genomic_DNA"/>
</dbReference>
<evidence type="ECO:0000313" key="8">
    <source>
        <dbReference type="EMBL" id="OZG65613.1"/>
    </source>
</evidence>
<dbReference type="GO" id="GO:0005975">
    <property type="term" value="P:carbohydrate metabolic process"/>
    <property type="evidence" value="ECO:0007669"/>
    <property type="project" value="UniProtKB-ARBA"/>
</dbReference>
<dbReference type="AlphaFoldDB" id="A0A261G350"/>
<feature type="transmembrane region" description="Helical" evidence="5">
    <location>
        <begin position="100"/>
        <end position="122"/>
    </location>
</feature>
<evidence type="ECO:0000256" key="3">
    <source>
        <dbReference type="ARBA" id="ARBA00022729"/>
    </source>
</evidence>
<gene>
    <name evidence="8" type="ORF">BHAP_0561</name>
</gene>
<evidence type="ECO:0000313" key="9">
    <source>
        <dbReference type="Proteomes" id="UP000216074"/>
    </source>
</evidence>
<reference evidence="8 9" key="1">
    <citation type="journal article" date="2017" name="BMC Genomics">
        <title>Comparative genomic and phylogenomic analyses of the Bifidobacteriaceae family.</title>
        <authorList>
            <person name="Lugli G.A."/>
            <person name="Milani C."/>
            <person name="Turroni F."/>
            <person name="Duranti S."/>
            <person name="Mancabelli L."/>
            <person name="Mangifesta M."/>
            <person name="Ferrario C."/>
            <person name="Modesto M."/>
            <person name="Mattarelli P."/>
            <person name="Jiri K."/>
            <person name="van Sinderen D."/>
            <person name="Ventura M."/>
        </authorList>
    </citation>
    <scope>NUCLEOTIDE SEQUENCE [LARGE SCALE GENOMIC DNA]</scope>
    <source>
        <strain evidence="8 9">DSM 100202</strain>
    </source>
</reference>
<keyword evidence="1" id="KW-0134">Cell wall</keyword>
<keyword evidence="3" id="KW-0732">Signal</keyword>
<sequence>MSVADKQTGHLSTDKTYQYNDVISGADGKVSFGGLSAGTYTVTETAVADGYLTNVKPTFTVTIADDGTVTFGSDTWNLVDNTTKTVKNVKSITQLPLTGAAGTALFTVLGILLAGAAVTVYTKSRSTNRALRA</sequence>